<dbReference type="Pfam" id="PF00578">
    <property type="entry name" value="AhpC-TSA"/>
    <property type="match status" value="1"/>
</dbReference>
<keyword evidence="4" id="KW-1185">Reference proteome</keyword>
<gene>
    <name evidence="3" type="primary">resA_1</name>
    <name evidence="3" type="ORF">Pla52n_08790</name>
</gene>
<dbReference type="CDD" id="cd02966">
    <property type="entry name" value="TlpA_like_family"/>
    <property type="match status" value="1"/>
</dbReference>
<dbReference type="InterPro" id="IPR000866">
    <property type="entry name" value="AhpC/TSA"/>
</dbReference>
<dbReference type="InterPro" id="IPR019207">
    <property type="entry name" value="DUF2092"/>
</dbReference>
<evidence type="ECO:0000313" key="4">
    <source>
        <dbReference type="Proteomes" id="UP000320176"/>
    </source>
</evidence>
<comment type="caution">
    <text evidence="3">The sequence shown here is derived from an EMBL/GenBank/DDBJ whole genome shotgun (WGS) entry which is preliminary data.</text>
</comment>
<dbReference type="GO" id="GO:0016209">
    <property type="term" value="F:antioxidant activity"/>
    <property type="evidence" value="ECO:0007669"/>
    <property type="project" value="InterPro"/>
</dbReference>
<evidence type="ECO:0000259" key="2">
    <source>
        <dbReference type="PROSITE" id="PS51352"/>
    </source>
</evidence>
<sequence>MTASSICFGQEDKTNGEAEKTAKAEKPFEMSREVAALLNPFFESIRKASVSRATVELAAETIVDGAVVDTQTSTYQIASKAPAEYTIYLKETERRTRIYNDGKQMSVALAPDAYVHLSETQENQAAVFQLPVTMGPYPEAVLALTLAGVDPSLTLATGMKSMEIVDRDQFRGRTDAIHFRGVQDDNVAWDFWITQGDDPKPLRLIVDLTEMLRANGELEMPAGYQYQLRFDFLSWRVTGSIDTKMFQFSPEKDATKYETVEAYYTKLAEEASRYPLLGKVAPQFRTKTADDKDFDSADLKGKIQVINFWATNCDGCIDNMSPVIEMTKKYAAKGVVHVPVDVGEPADLINDFVKQKGWEIQPLLDTESKIASGFGLLTIPMVIVIGNDGVVEAAYPGLWEPKNLAEQLEKDLDVLVQGKHLIETE</sequence>
<dbReference type="PANTHER" id="PTHR42852:SF17">
    <property type="entry name" value="THIOREDOXIN-LIKE PROTEIN HI_1115"/>
    <property type="match status" value="1"/>
</dbReference>
<feature type="domain" description="Thioredoxin" evidence="2">
    <location>
        <begin position="275"/>
        <end position="413"/>
    </location>
</feature>
<evidence type="ECO:0000256" key="1">
    <source>
        <dbReference type="SAM" id="MobiDB-lite"/>
    </source>
</evidence>
<dbReference type="EMBL" id="SJPN01000001">
    <property type="protein sequence ID" value="TWU08297.1"/>
    <property type="molecule type" value="Genomic_DNA"/>
</dbReference>
<dbReference type="GO" id="GO:0016491">
    <property type="term" value="F:oxidoreductase activity"/>
    <property type="evidence" value="ECO:0007669"/>
    <property type="project" value="InterPro"/>
</dbReference>
<dbReference type="InterPro" id="IPR036249">
    <property type="entry name" value="Thioredoxin-like_sf"/>
</dbReference>
<dbReference type="Pfam" id="PF09865">
    <property type="entry name" value="DUF2092"/>
    <property type="match status" value="1"/>
</dbReference>
<dbReference type="InterPro" id="IPR013766">
    <property type="entry name" value="Thioredoxin_domain"/>
</dbReference>
<proteinExistence type="predicted"/>
<protein>
    <submittedName>
        <fullName evidence="3">Thiol-disulfide oxidoreductase ResA</fullName>
    </submittedName>
</protein>
<dbReference type="Proteomes" id="UP000320176">
    <property type="component" value="Unassembled WGS sequence"/>
</dbReference>
<dbReference type="SUPFAM" id="SSF52833">
    <property type="entry name" value="Thioredoxin-like"/>
    <property type="match status" value="1"/>
</dbReference>
<accession>A0A5C6B993</accession>
<dbReference type="Gene3D" id="3.40.30.10">
    <property type="entry name" value="Glutaredoxin"/>
    <property type="match status" value="1"/>
</dbReference>
<reference evidence="3 4" key="1">
    <citation type="submission" date="2019-02" db="EMBL/GenBank/DDBJ databases">
        <title>Deep-cultivation of Planctomycetes and their phenomic and genomic characterization uncovers novel biology.</title>
        <authorList>
            <person name="Wiegand S."/>
            <person name="Jogler M."/>
            <person name="Boedeker C."/>
            <person name="Pinto D."/>
            <person name="Vollmers J."/>
            <person name="Rivas-Marin E."/>
            <person name="Kohn T."/>
            <person name="Peeters S.H."/>
            <person name="Heuer A."/>
            <person name="Rast P."/>
            <person name="Oberbeckmann S."/>
            <person name="Bunk B."/>
            <person name="Jeske O."/>
            <person name="Meyerdierks A."/>
            <person name="Storesund J.E."/>
            <person name="Kallscheuer N."/>
            <person name="Luecker S."/>
            <person name="Lage O.M."/>
            <person name="Pohl T."/>
            <person name="Merkel B.J."/>
            <person name="Hornburger P."/>
            <person name="Mueller R.-W."/>
            <person name="Bruemmer F."/>
            <person name="Labrenz M."/>
            <person name="Spormann A.M."/>
            <person name="Op Den Camp H."/>
            <person name="Overmann J."/>
            <person name="Amann R."/>
            <person name="Jetten M.S.M."/>
            <person name="Mascher T."/>
            <person name="Medema M.H."/>
            <person name="Devos D.P."/>
            <person name="Kaster A.-K."/>
            <person name="Ovreas L."/>
            <person name="Rohde M."/>
            <person name="Galperin M.Y."/>
            <person name="Jogler C."/>
        </authorList>
    </citation>
    <scope>NUCLEOTIDE SEQUENCE [LARGE SCALE GENOMIC DNA]</scope>
    <source>
        <strain evidence="3 4">Pla52n</strain>
    </source>
</reference>
<name>A0A5C6B993_9BACT</name>
<evidence type="ECO:0000313" key="3">
    <source>
        <dbReference type="EMBL" id="TWU08297.1"/>
    </source>
</evidence>
<feature type="region of interest" description="Disordered" evidence="1">
    <location>
        <begin position="1"/>
        <end position="25"/>
    </location>
</feature>
<dbReference type="AlphaFoldDB" id="A0A5C6B993"/>
<feature type="compositionally biased region" description="Basic and acidic residues" evidence="1">
    <location>
        <begin position="10"/>
        <end position="25"/>
    </location>
</feature>
<dbReference type="InterPro" id="IPR050553">
    <property type="entry name" value="Thioredoxin_ResA/DsbE_sf"/>
</dbReference>
<dbReference type="PANTHER" id="PTHR42852">
    <property type="entry name" value="THIOL:DISULFIDE INTERCHANGE PROTEIN DSBE"/>
    <property type="match status" value="1"/>
</dbReference>
<dbReference type="PROSITE" id="PS51352">
    <property type="entry name" value="THIOREDOXIN_2"/>
    <property type="match status" value="1"/>
</dbReference>
<organism evidence="3 4">
    <name type="scientific">Stieleria varia</name>
    <dbReference type="NCBI Taxonomy" id="2528005"/>
    <lineage>
        <taxon>Bacteria</taxon>
        <taxon>Pseudomonadati</taxon>
        <taxon>Planctomycetota</taxon>
        <taxon>Planctomycetia</taxon>
        <taxon>Pirellulales</taxon>
        <taxon>Pirellulaceae</taxon>
        <taxon>Stieleria</taxon>
    </lineage>
</organism>